<dbReference type="Proteomes" id="UP000198736">
    <property type="component" value="Unassembled WGS sequence"/>
</dbReference>
<dbReference type="RefSeq" id="WP_090895646.1">
    <property type="nucleotide sequence ID" value="NZ_CZPZ01000008.1"/>
</dbReference>
<sequence length="156" mass="17662">MTNMLTLTTAIRCLGGVLALGLIVGCKSLPTLEQQERLVQANNLVLDQITTRAVVNVWGKPPLYHSEFSHFFVMPDFSVIPRSRVATGEAPREWKAGVHAGEGVYFAYPDRGWLLVFLDDRLVYKEELKEEALHALAKTWAYEDRFKTRLDEGSRP</sequence>
<keyword evidence="2" id="KW-1185">Reference proteome</keyword>
<accession>A0A0S4L9A7</accession>
<dbReference type="EMBL" id="CZPZ01000008">
    <property type="protein sequence ID" value="CUS34289.1"/>
    <property type="molecule type" value="Genomic_DNA"/>
</dbReference>
<proteinExistence type="predicted"/>
<reference evidence="2" key="1">
    <citation type="submission" date="2015-10" db="EMBL/GenBank/DDBJ databases">
        <authorList>
            <person name="Luecker S."/>
            <person name="Luecker S."/>
        </authorList>
    </citation>
    <scope>NUCLEOTIDE SEQUENCE [LARGE SCALE GENOMIC DNA]</scope>
</reference>
<name>A0A0S4L9A7_9BACT</name>
<dbReference type="STRING" id="1742973.COMA2_160074"/>
<organism evidence="1 2">
    <name type="scientific">Candidatus Nitrospira nitrificans</name>
    <dbReference type="NCBI Taxonomy" id="1742973"/>
    <lineage>
        <taxon>Bacteria</taxon>
        <taxon>Pseudomonadati</taxon>
        <taxon>Nitrospirota</taxon>
        <taxon>Nitrospiria</taxon>
        <taxon>Nitrospirales</taxon>
        <taxon>Nitrospiraceae</taxon>
        <taxon>Nitrospira</taxon>
    </lineage>
</organism>
<evidence type="ECO:0000313" key="2">
    <source>
        <dbReference type="Proteomes" id="UP000198736"/>
    </source>
</evidence>
<gene>
    <name evidence="1" type="ORF">COMA2_160074</name>
</gene>
<protein>
    <submittedName>
        <fullName evidence="1">Uncharacterized protein</fullName>
    </submittedName>
</protein>
<dbReference type="AlphaFoldDB" id="A0A0S4L9A7"/>
<dbReference type="OrthoDB" id="9797292at2"/>
<evidence type="ECO:0000313" key="1">
    <source>
        <dbReference type="EMBL" id="CUS34289.1"/>
    </source>
</evidence>